<protein>
    <recommendedName>
        <fullName evidence="4">TonB-dependent receptor-like beta-barrel domain-containing protein</fullName>
    </recommendedName>
</protein>
<keyword evidence="2" id="KW-0472">Membrane</keyword>
<gene>
    <name evidence="5" type="ORF">ABR85_09135</name>
</gene>
<evidence type="ECO:0000256" key="1">
    <source>
        <dbReference type="ARBA" id="ARBA00004442"/>
    </source>
</evidence>
<dbReference type="EMBL" id="LICD01000268">
    <property type="protein sequence ID" value="KRO78863.1"/>
    <property type="molecule type" value="Genomic_DNA"/>
</dbReference>
<dbReference type="PANTHER" id="PTHR47234">
    <property type="match status" value="1"/>
</dbReference>
<accession>A0A0R2SU64</accession>
<evidence type="ECO:0000256" key="2">
    <source>
        <dbReference type="ARBA" id="ARBA00023136"/>
    </source>
</evidence>
<evidence type="ECO:0000313" key="5">
    <source>
        <dbReference type="EMBL" id="KRO78863.1"/>
    </source>
</evidence>
<organism evidence="5 6">
    <name type="scientific">OM182 bacterium BACL3 MAG-120619-bin3</name>
    <dbReference type="NCBI Taxonomy" id="1655593"/>
    <lineage>
        <taxon>Bacteria</taxon>
        <taxon>Pseudomonadati</taxon>
        <taxon>Pseudomonadota</taxon>
        <taxon>Gammaproteobacteria</taxon>
        <taxon>OMG group</taxon>
        <taxon>OM182 clade</taxon>
    </lineage>
</organism>
<dbReference type="GO" id="GO:0009279">
    <property type="term" value="C:cell outer membrane"/>
    <property type="evidence" value="ECO:0007669"/>
    <property type="project" value="UniProtKB-SubCell"/>
</dbReference>
<dbReference type="InterPro" id="IPR036942">
    <property type="entry name" value="Beta-barrel_TonB_sf"/>
</dbReference>
<dbReference type="AlphaFoldDB" id="A0A0R2SU64"/>
<feature type="domain" description="TonB-dependent receptor-like beta-barrel" evidence="4">
    <location>
        <begin position="25"/>
        <end position="167"/>
    </location>
</feature>
<dbReference type="Proteomes" id="UP000051242">
    <property type="component" value="Unassembled WGS sequence"/>
</dbReference>
<dbReference type="InterPro" id="IPR000531">
    <property type="entry name" value="Beta-barrel_TonB"/>
</dbReference>
<keyword evidence="3" id="KW-0998">Cell outer membrane</keyword>
<dbReference type="Gene3D" id="2.40.170.20">
    <property type="entry name" value="TonB-dependent receptor, beta-barrel domain"/>
    <property type="match status" value="1"/>
</dbReference>
<reference evidence="5 6" key="1">
    <citation type="submission" date="2015-10" db="EMBL/GenBank/DDBJ databases">
        <title>Metagenome-Assembled Genomes uncover a global brackish microbiome.</title>
        <authorList>
            <person name="Hugerth L.W."/>
            <person name="Larsson J."/>
            <person name="Alneberg J."/>
            <person name="Lindh M.V."/>
            <person name="Legrand C."/>
            <person name="Pinhassi J."/>
            <person name="Andersson A.F."/>
        </authorList>
    </citation>
    <scope>NUCLEOTIDE SEQUENCE [LARGE SCALE GENOMIC DNA]</scope>
    <source>
        <strain evidence="5">BACL22 MAG-120619-bin3</strain>
    </source>
</reference>
<name>A0A0R2SU64_9GAMM</name>
<evidence type="ECO:0000259" key="4">
    <source>
        <dbReference type="Pfam" id="PF00593"/>
    </source>
</evidence>
<dbReference type="PANTHER" id="PTHR47234:SF3">
    <property type="entry name" value="SECRETIN_TONB SHORT N-TERMINAL DOMAIN-CONTAINING PROTEIN"/>
    <property type="match status" value="1"/>
</dbReference>
<comment type="subcellular location">
    <subcellularLocation>
        <location evidence="1">Cell outer membrane</location>
    </subcellularLocation>
</comment>
<sequence>MSPPIQLGAAFANFQALEAAGVAGANTIGGVFYFTNAFDTITEGFDIVASYPIDFGDAGTTRLSAAINYTTNEFDSDASKFLNAEDRSDFVNGDPEWRGIFTGIHNVGDFNIIARLSWFGESTNSNSGGTGPGGLRFQELPNFFQTDLEAQWQINDMFQLSAGGRNIFDEYPDRDNISDFCCGRIYSSGTVVPWQGGYYYARLRADF</sequence>
<evidence type="ECO:0000256" key="3">
    <source>
        <dbReference type="ARBA" id="ARBA00023237"/>
    </source>
</evidence>
<dbReference type="Pfam" id="PF00593">
    <property type="entry name" value="TonB_dep_Rec_b-barrel"/>
    <property type="match status" value="1"/>
</dbReference>
<dbReference type="SUPFAM" id="SSF56935">
    <property type="entry name" value="Porins"/>
    <property type="match status" value="1"/>
</dbReference>
<proteinExistence type="predicted"/>
<evidence type="ECO:0000313" key="6">
    <source>
        <dbReference type="Proteomes" id="UP000051242"/>
    </source>
</evidence>
<comment type="caution">
    <text evidence="5">The sequence shown here is derived from an EMBL/GenBank/DDBJ whole genome shotgun (WGS) entry which is preliminary data.</text>
</comment>